<accession>A0A0M2RDW0</accession>
<sequence length="278" mass="31804">MNCKITLAFIAKLIITTSLLISLFKTTASAKEPPFVLCAENQSYPPYFMGDQSTFPVKNPGILVEIIDASLKQNGFKAEFIRRPWKRCLKLIEQNKVDGIFASIHLKEREIIGRYPYLPVRISISNKPDPKRRLRRVTYSLFKKIGSDFDWDGTSFSNIKQSIGAPIGYVVVKKLKDDHNITANTRHLPAKGLAHVAESHLDAYIVESSIGNSLVRKHGLADKLIEIEQPFASYDWYMMISHQFYNRDPEMADKIWTTLGQVREQKIPPLIQHYNKLP</sequence>
<comment type="caution">
    <text evidence="2">The sequence shown here is derived from an EMBL/GenBank/DDBJ whole genome shotgun (WGS) entry which is preliminary data.</text>
</comment>
<evidence type="ECO:0000313" key="3">
    <source>
        <dbReference type="Proteomes" id="UP000034491"/>
    </source>
</evidence>
<dbReference type="SUPFAM" id="SSF53850">
    <property type="entry name" value="Periplasmic binding protein-like II"/>
    <property type="match status" value="1"/>
</dbReference>
<reference evidence="2 3" key="1">
    <citation type="submission" date="2015-03" db="EMBL/GenBank/DDBJ databases">
        <title>Genome sequence of Kiloniella sp. P1-1, isolated from the gut microflora of Pacific white shrimp, Penaeus vannamei.</title>
        <authorList>
            <person name="Shao Z."/>
            <person name="Wang L."/>
            <person name="Li X."/>
        </authorList>
    </citation>
    <scope>NUCLEOTIDE SEQUENCE [LARGE SCALE GENOMIC DNA]</scope>
    <source>
        <strain evidence="2 3">P1-1</strain>
    </source>
</reference>
<gene>
    <name evidence="2" type="ORF">WH95_02190</name>
</gene>
<dbReference type="Gene3D" id="3.40.190.10">
    <property type="entry name" value="Periplasmic binding protein-like II"/>
    <property type="match status" value="2"/>
</dbReference>
<dbReference type="STRING" id="1549748.WH95_02190"/>
<organism evidence="2 3">
    <name type="scientific">Kiloniella litopenaei</name>
    <dbReference type="NCBI Taxonomy" id="1549748"/>
    <lineage>
        <taxon>Bacteria</taxon>
        <taxon>Pseudomonadati</taxon>
        <taxon>Pseudomonadota</taxon>
        <taxon>Alphaproteobacteria</taxon>
        <taxon>Rhodospirillales</taxon>
        <taxon>Kiloniellaceae</taxon>
        <taxon>Kiloniella</taxon>
    </lineage>
</organism>
<dbReference type="OrthoDB" id="6193186at2"/>
<dbReference type="EMBL" id="LANI01000002">
    <property type="protein sequence ID" value="KKJ78175.1"/>
    <property type="molecule type" value="Genomic_DNA"/>
</dbReference>
<evidence type="ECO:0000313" key="2">
    <source>
        <dbReference type="EMBL" id="KKJ78175.1"/>
    </source>
</evidence>
<dbReference type="PATRIC" id="fig|1549748.8.peg.1009"/>
<dbReference type="Pfam" id="PF00497">
    <property type="entry name" value="SBP_bac_3"/>
    <property type="match status" value="1"/>
</dbReference>
<protein>
    <recommendedName>
        <fullName evidence="1">Solute-binding protein family 3/N-terminal domain-containing protein</fullName>
    </recommendedName>
</protein>
<proteinExistence type="predicted"/>
<dbReference type="InterPro" id="IPR001638">
    <property type="entry name" value="Solute-binding_3/MltF_N"/>
</dbReference>
<name>A0A0M2RDW0_9PROT</name>
<evidence type="ECO:0000259" key="1">
    <source>
        <dbReference type="Pfam" id="PF00497"/>
    </source>
</evidence>
<dbReference type="Proteomes" id="UP000034491">
    <property type="component" value="Unassembled WGS sequence"/>
</dbReference>
<feature type="domain" description="Solute-binding protein family 3/N-terminal" evidence="1">
    <location>
        <begin position="41"/>
        <end position="110"/>
    </location>
</feature>
<keyword evidence="3" id="KW-1185">Reference proteome</keyword>
<dbReference type="AlphaFoldDB" id="A0A0M2RDW0"/>
<dbReference type="RefSeq" id="WP_046502426.1">
    <property type="nucleotide sequence ID" value="NZ_LANI01000002.1"/>
</dbReference>